<dbReference type="Pfam" id="PF13409">
    <property type="entry name" value="GST_N_2"/>
    <property type="match status" value="1"/>
</dbReference>
<comment type="caution">
    <text evidence="6">The sequence shown here is derived from an EMBL/GenBank/DDBJ whole genome shotgun (WGS) entry which is preliminary data.</text>
</comment>
<comment type="catalytic activity">
    <reaction evidence="3">
        <text>RX + glutathione = an S-substituted glutathione + a halide anion + H(+)</text>
        <dbReference type="Rhea" id="RHEA:16437"/>
        <dbReference type="ChEBI" id="CHEBI:15378"/>
        <dbReference type="ChEBI" id="CHEBI:16042"/>
        <dbReference type="ChEBI" id="CHEBI:17792"/>
        <dbReference type="ChEBI" id="CHEBI:57925"/>
        <dbReference type="ChEBI" id="CHEBI:90779"/>
        <dbReference type="EC" id="2.5.1.18"/>
    </reaction>
</comment>
<name>A0A059J1H9_TRIIM</name>
<dbReference type="PANTHER" id="PTHR43900:SF3">
    <property type="entry name" value="GLUTATHIONE S-TRANSFERASE RHO"/>
    <property type="match status" value="1"/>
</dbReference>
<dbReference type="GO" id="GO:0043295">
    <property type="term" value="F:glutathione binding"/>
    <property type="evidence" value="ECO:0007669"/>
    <property type="project" value="TreeGrafter"/>
</dbReference>
<dbReference type="SUPFAM" id="SSF52833">
    <property type="entry name" value="Thioredoxin-like"/>
    <property type="match status" value="1"/>
</dbReference>
<dbReference type="EC" id="2.5.1.18" evidence="1"/>
<dbReference type="InterPro" id="IPR004045">
    <property type="entry name" value="Glutathione_S-Trfase_N"/>
</dbReference>
<dbReference type="PANTHER" id="PTHR43900">
    <property type="entry name" value="GLUTATHIONE S-TRANSFERASE RHO"/>
    <property type="match status" value="1"/>
</dbReference>
<dbReference type="OrthoDB" id="249703at2759"/>
<feature type="domain" description="GST C-terminal" evidence="5">
    <location>
        <begin position="91"/>
        <end position="225"/>
    </location>
</feature>
<dbReference type="OMA" id="KKFWAGD"/>
<proteinExistence type="predicted"/>
<dbReference type="GO" id="GO:0006749">
    <property type="term" value="P:glutathione metabolic process"/>
    <property type="evidence" value="ECO:0007669"/>
    <property type="project" value="TreeGrafter"/>
</dbReference>
<evidence type="ECO:0000256" key="2">
    <source>
        <dbReference type="ARBA" id="ARBA00022679"/>
    </source>
</evidence>
<dbReference type="Proteomes" id="UP000024533">
    <property type="component" value="Unassembled WGS sequence"/>
</dbReference>
<dbReference type="InterPro" id="IPR036249">
    <property type="entry name" value="Thioredoxin-like_sf"/>
</dbReference>
<evidence type="ECO:0000313" key="6">
    <source>
        <dbReference type="EMBL" id="KDB21721.1"/>
    </source>
</evidence>
<dbReference type="SFLD" id="SFLDG00358">
    <property type="entry name" value="Main_(cytGST)"/>
    <property type="match status" value="1"/>
</dbReference>
<dbReference type="GO" id="GO:0004364">
    <property type="term" value="F:glutathione transferase activity"/>
    <property type="evidence" value="ECO:0007669"/>
    <property type="project" value="UniProtKB-EC"/>
</dbReference>
<dbReference type="STRING" id="1215338.A0A059J1H9"/>
<reference evidence="6 7" key="1">
    <citation type="submission" date="2014-02" db="EMBL/GenBank/DDBJ databases">
        <title>The Genome Sequence of Trichophyton interdigitale MR816.</title>
        <authorList>
            <consortium name="The Broad Institute Genomics Platform"/>
            <person name="Cuomo C.A."/>
            <person name="White T.C."/>
            <person name="Graser Y."/>
            <person name="Martinez-Rossi N."/>
            <person name="Heitman J."/>
            <person name="Young S.K."/>
            <person name="Zeng Q."/>
            <person name="Gargeya S."/>
            <person name="Abouelleil A."/>
            <person name="Alvarado L."/>
            <person name="Chapman S.B."/>
            <person name="Gainer-Dewar J."/>
            <person name="Goldberg J."/>
            <person name="Griggs A."/>
            <person name="Gujja S."/>
            <person name="Hansen M."/>
            <person name="Howarth C."/>
            <person name="Imamovic A."/>
            <person name="Larimer J."/>
            <person name="Martinez D."/>
            <person name="Murphy C."/>
            <person name="Pearson M.D."/>
            <person name="Persinoti G."/>
            <person name="Poon T."/>
            <person name="Priest M."/>
            <person name="Roberts A.D."/>
            <person name="Saif S."/>
            <person name="Shea T.D."/>
            <person name="Sykes S.N."/>
            <person name="Wortman J."/>
            <person name="Nusbaum C."/>
            <person name="Birren B."/>
        </authorList>
    </citation>
    <scope>NUCLEOTIDE SEQUENCE [LARGE SCALE GENOMIC DNA]</scope>
    <source>
        <strain evidence="6 7">MR816</strain>
    </source>
</reference>
<dbReference type="InterPro" id="IPR036282">
    <property type="entry name" value="Glutathione-S-Trfase_C_sf"/>
</dbReference>
<accession>A0A059J1H9</accession>
<evidence type="ECO:0000256" key="1">
    <source>
        <dbReference type="ARBA" id="ARBA00012452"/>
    </source>
</evidence>
<dbReference type="InterPro" id="IPR010987">
    <property type="entry name" value="Glutathione-S-Trfase_C-like"/>
</dbReference>
<dbReference type="SUPFAM" id="SSF47616">
    <property type="entry name" value="GST C-terminal domain-like"/>
    <property type="match status" value="1"/>
</dbReference>
<dbReference type="Gene3D" id="1.20.1050.10">
    <property type="match status" value="1"/>
</dbReference>
<dbReference type="AlphaFoldDB" id="A0A059J1H9"/>
<dbReference type="GO" id="GO:0005737">
    <property type="term" value="C:cytoplasm"/>
    <property type="evidence" value="ECO:0007669"/>
    <property type="project" value="TreeGrafter"/>
</dbReference>
<gene>
    <name evidence="6" type="ORF">H109_06324</name>
</gene>
<evidence type="ECO:0000313" key="7">
    <source>
        <dbReference type="Proteomes" id="UP000024533"/>
    </source>
</evidence>
<dbReference type="PROSITE" id="PS50404">
    <property type="entry name" value="GST_NTER"/>
    <property type="match status" value="1"/>
</dbReference>
<feature type="domain" description="GST N-terminal" evidence="4">
    <location>
        <begin position="2"/>
        <end position="85"/>
    </location>
</feature>
<evidence type="ECO:0000259" key="5">
    <source>
        <dbReference type="PROSITE" id="PS50405"/>
    </source>
</evidence>
<keyword evidence="7" id="KW-1185">Reference proteome</keyword>
<dbReference type="InterPro" id="IPR004046">
    <property type="entry name" value="GST_C"/>
</dbReference>
<dbReference type="HOGENOM" id="CLU_011226_5_1_1"/>
<dbReference type="Gene3D" id="3.40.30.10">
    <property type="entry name" value="Glutaredoxin"/>
    <property type="match status" value="1"/>
</dbReference>
<dbReference type="EMBL" id="AOKY01000397">
    <property type="protein sequence ID" value="KDB21721.1"/>
    <property type="molecule type" value="Genomic_DNA"/>
</dbReference>
<dbReference type="Pfam" id="PF00043">
    <property type="entry name" value="GST_C"/>
    <property type="match status" value="1"/>
</dbReference>
<dbReference type="InterPro" id="IPR040079">
    <property type="entry name" value="Glutathione_S-Trfase"/>
</dbReference>
<keyword evidence="2" id="KW-0808">Transferase</keyword>
<evidence type="ECO:0000256" key="3">
    <source>
        <dbReference type="ARBA" id="ARBA00047960"/>
    </source>
</evidence>
<organism evidence="6 7">
    <name type="scientific">Trichophyton interdigitale (strain MR816)</name>
    <dbReference type="NCBI Taxonomy" id="1215338"/>
    <lineage>
        <taxon>Eukaryota</taxon>
        <taxon>Fungi</taxon>
        <taxon>Dikarya</taxon>
        <taxon>Ascomycota</taxon>
        <taxon>Pezizomycotina</taxon>
        <taxon>Eurotiomycetes</taxon>
        <taxon>Eurotiomycetidae</taxon>
        <taxon>Onygenales</taxon>
        <taxon>Arthrodermataceae</taxon>
        <taxon>Trichophyton</taxon>
    </lineage>
</organism>
<dbReference type="PROSITE" id="PS50405">
    <property type="entry name" value="GST_CTER"/>
    <property type="match status" value="1"/>
</dbReference>
<protein>
    <recommendedName>
        <fullName evidence="1">glutathione transferase</fullName>
        <ecNumber evidence="1">2.5.1.18</ecNumber>
    </recommendedName>
</protein>
<sequence>MPQFTFYAHPIATAPDRVQLAIDEAGFTDYERITVDIPNKEQKTPEYLARNPFGKVPTIVTSDGITMYESRGIARYLCSRYNFDLLPNPNDNAAVALFEQEYSCETACFDTPVSTVLFETAFKPLLGLEADPASLEKNRKALNEYLDVAESIFSKTGKKFWAGDKFTLVDINYIVPLARMFERGQGDVITSRPALKAWWERCNERPAIKAFMAKVPNVDELMVQFKQKAEEKQ</sequence>
<dbReference type="SFLD" id="SFLDS00019">
    <property type="entry name" value="Glutathione_Transferase_(cytos"/>
    <property type="match status" value="1"/>
</dbReference>
<evidence type="ECO:0000259" key="4">
    <source>
        <dbReference type="PROSITE" id="PS50404"/>
    </source>
</evidence>